<evidence type="ECO:0000256" key="5">
    <source>
        <dbReference type="ARBA" id="ARBA00023141"/>
    </source>
</evidence>
<evidence type="ECO:0000313" key="7">
    <source>
        <dbReference type="EMBL" id="GAG16723.1"/>
    </source>
</evidence>
<dbReference type="InterPro" id="IPR020541">
    <property type="entry name" value="Chorismate_synthase_CS"/>
</dbReference>
<organism evidence="7">
    <name type="scientific">marine sediment metagenome</name>
    <dbReference type="NCBI Taxonomy" id="412755"/>
    <lineage>
        <taxon>unclassified sequences</taxon>
        <taxon>metagenomes</taxon>
        <taxon>ecological metagenomes</taxon>
    </lineage>
</organism>
<name>X0VWA3_9ZZZZ</name>
<dbReference type="Gene3D" id="3.60.150.10">
    <property type="entry name" value="Chorismate synthase AroC"/>
    <property type="match status" value="1"/>
</dbReference>
<reference evidence="7" key="1">
    <citation type="journal article" date="2014" name="Front. Microbiol.">
        <title>High frequency of phylogenetically diverse reductive dehalogenase-homologous genes in deep subseafloor sedimentary metagenomes.</title>
        <authorList>
            <person name="Kawai M."/>
            <person name="Futagami T."/>
            <person name="Toyoda A."/>
            <person name="Takaki Y."/>
            <person name="Nishi S."/>
            <person name="Hori S."/>
            <person name="Arai W."/>
            <person name="Tsubouchi T."/>
            <person name="Morono Y."/>
            <person name="Uchiyama I."/>
            <person name="Ito T."/>
            <person name="Fujiyama A."/>
            <person name="Inagaki F."/>
            <person name="Takami H."/>
        </authorList>
    </citation>
    <scope>NUCLEOTIDE SEQUENCE</scope>
    <source>
        <strain evidence="7">Expedition CK06-06</strain>
    </source>
</reference>
<feature type="non-terminal residue" evidence="7">
    <location>
        <position position="1"/>
    </location>
</feature>
<dbReference type="GO" id="GO:0005829">
    <property type="term" value="C:cytosol"/>
    <property type="evidence" value="ECO:0007669"/>
    <property type="project" value="TreeGrafter"/>
</dbReference>
<dbReference type="PROSITE" id="PS00789">
    <property type="entry name" value="CHORISMATE_SYNTHASE_3"/>
    <property type="match status" value="1"/>
</dbReference>
<dbReference type="SUPFAM" id="SSF103263">
    <property type="entry name" value="Chorismate synthase, AroC"/>
    <property type="match status" value="1"/>
</dbReference>
<dbReference type="PROSITE" id="PS00788">
    <property type="entry name" value="CHORISMATE_SYNTHASE_2"/>
    <property type="match status" value="1"/>
</dbReference>
<dbReference type="GO" id="GO:0004107">
    <property type="term" value="F:chorismate synthase activity"/>
    <property type="evidence" value="ECO:0007669"/>
    <property type="project" value="UniProtKB-EC"/>
</dbReference>
<dbReference type="InterPro" id="IPR000453">
    <property type="entry name" value="Chorismate_synth"/>
</dbReference>
<dbReference type="EC" id="4.2.3.5" evidence="3"/>
<comment type="similarity">
    <text evidence="2">Belongs to the chorismate synthase family.</text>
</comment>
<accession>X0VWA3</accession>
<gene>
    <name evidence="7" type="ORF">S01H1_52518</name>
</gene>
<dbReference type="InterPro" id="IPR035904">
    <property type="entry name" value="Chorismate_synth_AroC_sf"/>
</dbReference>
<dbReference type="Pfam" id="PF01264">
    <property type="entry name" value="Chorismate_synt"/>
    <property type="match status" value="1"/>
</dbReference>
<dbReference type="GO" id="GO:0009423">
    <property type="term" value="P:chorismate biosynthetic process"/>
    <property type="evidence" value="ECO:0007669"/>
    <property type="project" value="UniProtKB-UniPathway"/>
</dbReference>
<dbReference type="PANTHER" id="PTHR21085">
    <property type="entry name" value="CHORISMATE SYNTHASE"/>
    <property type="match status" value="1"/>
</dbReference>
<comment type="pathway">
    <text evidence="1">Metabolic intermediate biosynthesis; chorismate biosynthesis; chorismate from D-erythrose 4-phosphate and phosphoenolpyruvate: step 7/7.</text>
</comment>
<keyword evidence="4" id="KW-0028">Amino-acid biosynthesis</keyword>
<dbReference type="GO" id="GO:0009073">
    <property type="term" value="P:aromatic amino acid family biosynthetic process"/>
    <property type="evidence" value="ECO:0007669"/>
    <property type="project" value="UniProtKB-KW"/>
</dbReference>
<evidence type="ECO:0000256" key="4">
    <source>
        <dbReference type="ARBA" id="ARBA00022605"/>
    </source>
</evidence>
<dbReference type="EMBL" id="BARS01033948">
    <property type="protein sequence ID" value="GAG16723.1"/>
    <property type="molecule type" value="Genomic_DNA"/>
</dbReference>
<dbReference type="AlphaFoldDB" id="X0VWA3"/>
<dbReference type="GO" id="GO:0010181">
    <property type="term" value="F:FMN binding"/>
    <property type="evidence" value="ECO:0007669"/>
    <property type="project" value="TreeGrafter"/>
</dbReference>
<evidence type="ECO:0000256" key="3">
    <source>
        <dbReference type="ARBA" id="ARBA00013036"/>
    </source>
</evidence>
<dbReference type="UniPathway" id="UPA00053">
    <property type="reaction ID" value="UER00090"/>
</dbReference>
<protein>
    <recommendedName>
        <fullName evidence="3">chorismate synthase</fullName>
        <ecNumber evidence="3">4.2.3.5</ecNumber>
    </recommendedName>
</protein>
<evidence type="ECO:0000256" key="6">
    <source>
        <dbReference type="ARBA" id="ARBA00023239"/>
    </source>
</evidence>
<keyword evidence="5" id="KW-0057">Aromatic amino acid biosynthesis</keyword>
<comment type="caution">
    <text evidence="7">The sequence shown here is derived from an EMBL/GenBank/DDBJ whole genome shotgun (WGS) entry which is preliminary data.</text>
</comment>
<dbReference type="GO" id="GO:0008652">
    <property type="term" value="P:amino acid biosynthetic process"/>
    <property type="evidence" value="ECO:0007669"/>
    <property type="project" value="UniProtKB-KW"/>
</dbReference>
<dbReference type="PANTHER" id="PTHR21085:SF0">
    <property type="entry name" value="CHORISMATE SYNTHASE"/>
    <property type="match status" value="1"/>
</dbReference>
<sequence>HVRYGGFNDYRGGGRFSGRTTAGFVMAGAVARRLLAETLGVEVLAHSKEIGGIIAPDVSADEIRANAEGNPVRCGDPETAERMAERIRDVALEGDSVGGAVECIASNLPAGVGEPVFGTLEGEIARALYAIPAVKAVEFGLGRGFTSLKGSESNDAFTVKDGKLTTETNNAGGILGGLSNGMPIACTVTIKPTSSIGKRQKTVDISKMEETDIEIGGRHDPCIVPRAVPVVEAMVAVVLADHAIRAGLIPRVLEVRE</sequence>
<proteinExistence type="inferred from homology"/>
<dbReference type="NCBIfam" id="TIGR00033">
    <property type="entry name" value="aroC"/>
    <property type="match status" value="1"/>
</dbReference>
<keyword evidence="6" id="KW-0456">Lyase</keyword>
<evidence type="ECO:0000256" key="1">
    <source>
        <dbReference type="ARBA" id="ARBA00005044"/>
    </source>
</evidence>
<dbReference type="CDD" id="cd07304">
    <property type="entry name" value="Chorismate_synthase"/>
    <property type="match status" value="1"/>
</dbReference>
<evidence type="ECO:0000256" key="2">
    <source>
        <dbReference type="ARBA" id="ARBA00008014"/>
    </source>
</evidence>